<gene>
    <name evidence="1" type="ORF">PC115_g16725</name>
</gene>
<proteinExistence type="predicted"/>
<accession>A0A8T1B8W6</accession>
<name>A0A8T1B8W6_9STRA</name>
<evidence type="ECO:0000313" key="1">
    <source>
        <dbReference type="EMBL" id="KAG2898845.1"/>
    </source>
</evidence>
<dbReference type="PANTHER" id="PTHR33889">
    <property type="entry name" value="OS04G0681850 PROTEIN"/>
    <property type="match status" value="1"/>
</dbReference>
<comment type="caution">
    <text evidence="1">The sequence shown here is derived from an EMBL/GenBank/DDBJ whole genome shotgun (WGS) entry which is preliminary data.</text>
</comment>
<sequence>MDARALFAERPRKPKKTKRIKDEIARLVAGGPLCDHQSLESLANATAVPKTTLWRHLKSGWLRRAVSYVTPTLTMEHKEHRLRYCLMHVHRPIGVSGFKMDHISTPNKR</sequence>
<dbReference type="EMBL" id="RCMI01000750">
    <property type="protein sequence ID" value="KAG2898845.1"/>
    <property type="molecule type" value="Genomic_DNA"/>
</dbReference>
<evidence type="ECO:0000313" key="2">
    <source>
        <dbReference type="Proteomes" id="UP000774804"/>
    </source>
</evidence>
<dbReference type="VEuPathDB" id="FungiDB:PC110_g13120"/>
<dbReference type="PANTHER" id="PTHR33889:SF1">
    <property type="entry name" value="OS03G0834800 PROTEIN"/>
    <property type="match status" value="1"/>
</dbReference>
<reference evidence="1" key="1">
    <citation type="submission" date="2018-10" db="EMBL/GenBank/DDBJ databases">
        <title>Effector identification in a new, highly contiguous assembly of the strawberry crown rot pathogen Phytophthora cactorum.</title>
        <authorList>
            <person name="Armitage A.D."/>
            <person name="Nellist C.F."/>
            <person name="Bates H."/>
            <person name="Vickerstaff R.J."/>
            <person name="Harrison R.J."/>
        </authorList>
    </citation>
    <scope>NUCLEOTIDE SEQUENCE</scope>
    <source>
        <strain evidence="1">4032</strain>
    </source>
</reference>
<protein>
    <recommendedName>
        <fullName evidence="3">Transposase Tc1-like domain-containing protein</fullName>
    </recommendedName>
</protein>
<dbReference type="Proteomes" id="UP000774804">
    <property type="component" value="Unassembled WGS sequence"/>
</dbReference>
<dbReference type="AlphaFoldDB" id="A0A8T1B8W6"/>
<evidence type="ECO:0008006" key="3">
    <source>
        <dbReference type="Google" id="ProtNLM"/>
    </source>
</evidence>
<organism evidence="1 2">
    <name type="scientific">Phytophthora cactorum</name>
    <dbReference type="NCBI Taxonomy" id="29920"/>
    <lineage>
        <taxon>Eukaryota</taxon>
        <taxon>Sar</taxon>
        <taxon>Stramenopiles</taxon>
        <taxon>Oomycota</taxon>
        <taxon>Peronosporomycetes</taxon>
        <taxon>Peronosporales</taxon>
        <taxon>Peronosporaceae</taxon>
        <taxon>Phytophthora</taxon>
    </lineage>
</organism>